<proteinExistence type="predicted"/>
<dbReference type="AlphaFoldDB" id="A0A0A9AYC3"/>
<dbReference type="EMBL" id="GBRH01243965">
    <property type="protein sequence ID" value="JAD53930.1"/>
    <property type="molecule type" value="Transcribed_RNA"/>
</dbReference>
<feature type="compositionally biased region" description="Basic and acidic residues" evidence="1">
    <location>
        <begin position="39"/>
        <end position="56"/>
    </location>
</feature>
<sequence length="120" mass="13580">MRQRQRHTCAAAPERRRRNTEQTSGASACQANTRFTKVQRREQMQGENRGTDDPLHRTTGASSPAVQNCTHLIAHLHDERTSEYHQSNSRHNASGVDLQCLTPVRVLLQLYCDDSNRPAS</sequence>
<organism evidence="2">
    <name type="scientific">Arundo donax</name>
    <name type="common">Giant reed</name>
    <name type="synonym">Donax arundinaceus</name>
    <dbReference type="NCBI Taxonomy" id="35708"/>
    <lineage>
        <taxon>Eukaryota</taxon>
        <taxon>Viridiplantae</taxon>
        <taxon>Streptophyta</taxon>
        <taxon>Embryophyta</taxon>
        <taxon>Tracheophyta</taxon>
        <taxon>Spermatophyta</taxon>
        <taxon>Magnoliopsida</taxon>
        <taxon>Liliopsida</taxon>
        <taxon>Poales</taxon>
        <taxon>Poaceae</taxon>
        <taxon>PACMAD clade</taxon>
        <taxon>Arundinoideae</taxon>
        <taxon>Arundineae</taxon>
        <taxon>Arundo</taxon>
    </lineage>
</organism>
<reference evidence="2" key="2">
    <citation type="journal article" date="2015" name="Data Brief">
        <title>Shoot transcriptome of the giant reed, Arundo donax.</title>
        <authorList>
            <person name="Barrero R.A."/>
            <person name="Guerrero F.D."/>
            <person name="Moolhuijzen P."/>
            <person name="Goolsby J.A."/>
            <person name="Tidwell J."/>
            <person name="Bellgard S.E."/>
            <person name="Bellgard M.I."/>
        </authorList>
    </citation>
    <scope>NUCLEOTIDE SEQUENCE</scope>
    <source>
        <tissue evidence="2">Shoot tissue taken approximately 20 cm above the soil surface</tissue>
    </source>
</reference>
<evidence type="ECO:0000313" key="2">
    <source>
        <dbReference type="EMBL" id="JAD53930.1"/>
    </source>
</evidence>
<protein>
    <submittedName>
        <fullName evidence="2">Uncharacterized protein</fullName>
    </submittedName>
</protein>
<evidence type="ECO:0000256" key="1">
    <source>
        <dbReference type="SAM" id="MobiDB-lite"/>
    </source>
</evidence>
<reference evidence="2" key="1">
    <citation type="submission" date="2014-09" db="EMBL/GenBank/DDBJ databases">
        <authorList>
            <person name="Magalhaes I.L.F."/>
            <person name="Oliveira U."/>
            <person name="Santos F.R."/>
            <person name="Vidigal T.H.D.A."/>
            <person name="Brescovit A.D."/>
            <person name="Santos A.J."/>
        </authorList>
    </citation>
    <scope>NUCLEOTIDE SEQUENCE</scope>
    <source>
        <tissue evidence="2">Shoot tissue taken approximately 20 cm above the soil surface</tissue>
    </source>
</reference>
<accession>A0A0A9AYC3</accession>
<feature type="compositionally biased region" description="Polar residues" evidence="1">
    <location>
        <begin position="21"/>
        <end position="36"/>
    </location>
</feature>
<feature type="region of interest" description="Disordered" evidence="1">
    <location>
        <begin position="1"/>
        <end position="65"/>
    </location>
</feature>
<name>A0A0A9AYC3_ARUDO</name>